<dbReference type="WBParaSite" id="PS1159_v2.g11061.t1">
    <property type="protein sequence ID" value="PS1159_v2.g11061.t1"/>
    <property type="gene ID" value="PS1159_v2.g11061"/>
</dbReference>
<protein>
    <submittedName>
        <fullName evidence="2">Vitellogenin domain-containing protein</fullName>
    </submittedName>
</protein>
<evidence type="ECO:0000313" key="1">
    <source>
        <dbReference type="Proteomes" id="UP000887580"/>
    </source>
</evidence>
<sequence>MVVCFFVCLFAAFFSLLKKSSSTSTMFAKGCLVLLCASLMACTIGAAEMNPRHSFRAEHEYTFDYNGQIASSMSNGEQYSASRFRALVKLNFLTDKTVIVRLENPQLGQ</sequence>
<evidence type="ECO:0000313" key="2">
    <source>
        <dbReference type="WBParaSite" id="PS1159_v2.g11061.t1"/>
    </source>
</evidence>
<proteinExistence type="predicted"/>
<dbReference type="Proteomes" id="UP000887580">
    <property type="component" value="Unplaced"/>
</dbReference>
<reference evidence="2" key="1">
    <citation type="submission" date="2022-11" db="UniProtKB">
        <authorList>
            <consortium name="WormBaseParasite"/>
        </authorList>
    </citation>
    <scope>IDENTIFICATION</scope>
</reference>
<organism evidence="1 2">
    <name type="scientific">Panagrolaimus sp. PS1159</name>
    <dbReference type="NCBI Taxonomy" id="55785"/>
    <lineage>
        <taxon>Eukaryota</taxon>
        <taxon>Metazoa</taxon>
        <taxon>Ecdysozoa</taxon>
        <taxon>Nematoda</taxon>
        <taxon>Chromadorea</taxon>
        <taxon>Rhabditida</taxon>
        <taxon>Tylenchina</taxon>
        <taxon>Panagrolaimomorpha</taxon>
        <taxon>Panagrolaimoidea</taxon>
        <taxon>Panagrolaimidae</taxon>
        <taxon>Panagrolaimus</taxon>
    </lineage>
</organism>
<name>A0AC35EVB6_9BILA</name>
<accession>A0AC35EVB6</accession>